<gene>
    <name evidence="1" type="ORF">SMN809_LOCUS86243</name>
</gene>
<dbReference type="EMBL" id="CAJOBI010369555">
    <property type="protein sequence ID" value="CAF5229323.1"/>
    <property type="molecule type" value="Genomic_DNA"/>
</dbReference>
<organism evidence="1 2">
    <name type="scientific">Rotaria magnacalcarata</name>
    <dbReference type="NCBI Taxonomy" id="392030"/>
    <lineage>
        <taxon>Eukaryota</taxon>
        <taxon>Metazoa</taxon>
        <taxon>Spiralia</taxon>
        <taxon>Gnathifera</taxon>
        <taxon>Rotifera</taxon>
        <taxon>Eurotatoria</taxon>
        <taxon>Bdelloidea</taxon>
        <taxon>Philodinida</taxon>
        <taxon>Philodinidae</taxon>
        <taxon>Rotaria</taxon>
    </lineage>
</organism>
<accession>A0A8S3KMT4</accession>
<protein>
    <submittedName>
        <fullName evidence="1">Uncharacterized protein</fullName>
    </submittedName>
</protein>
<evidence type="ECO:0000313" key="2">
    <source>
        <dbReference type="Proteomes" id="UP000676336"/>
    </source>
</evidence>
<reference evidence="1" key="1">
    <citation type="submission" date="2021-02" db="EMBL/GenBank/DDBJ databases">
        <authorList>
            <person name="Nowell W R."/>
        </authorList>
    </citation>
    <scope>NUCLEOTIDE SEQUENCE</scope>
</reference>
<comment type="caution">
    <text evidence="1">The sequence shown here is derived from an EMBL/GenBank/DDBJ whole genome shotgun (WGS) entry which is preliminary data.</text>
</comment>
<sequence>NSQTTTITAHNNIIKDNSIRISKHALDYASKYHHQLIRIACNPKLKNQRDGSKFIQAFINYIKIDLYNKKHIV</sequence>
<name>A0A8S3KMT4_9BILA</name>
<dbReference type="AlphaFoldDB" id="A0A8S3KMT4"/>
<evidence type="ECO:0000313" key="1">
    <source>
        <dbReference type="EMBL" id="CAF5229323.1"/>
    </source>
</evidence>
<proteinExistence type="predicted"/>
<dbReference type="Proteomes" id="UP000676336">
    <property type="component" value="Unassembled WGS sequence"/>
</dbReference>
<feature type="non-terminal residue" evidence="1">
    <location>
        <position position="1"/>
    </location>
</feature>